<feature type="region of interest" description="Disordered" evidence="1">
    <location>
        <begin position="41"/>
        <end position="64"/>
    </location>
</feature>
<evidence type="ECO:0000313" key="3">
    <source>
        <dbReference type="Proteomes" id="UP000244855"/>
    </source>
</evidence>
<name>A0A2V1DKD0_9PLEO</name>
<dbReference type="EMBL" id="KZ805417">
    <property type="protein sequence ID" value="PVH98291.1"/>
    <property type="molecule type" value="Genomic_DNA"/>
</dbReference>
<sequence length="135" mass="14536">MAGRFVKIGGIAALGGGAYYLYNAGGDPKLAEKKFEHDAASASAKLRSNLPGHEKEAKKAGEESYEALRARAEELTGRQIDQTVDQYRHDASKKLEEARNTAGKDLSAAVDTFDKKVTEGAAKSQSWIGSWFGSK</sequence>
<dbReference type="OrthoDB" id="5355126at2759"/>
<evidence type="ECO:0008006" key="4">
    <source>
        <dbReference type="Google" id="ProtNLM"/>
    </source>
</evidence>
<reference evidence="2 3" key="1">
    <citation type="journal article" date="2018" name="Sci. Rep.">
        <title>Comparative genomics provides insights into the lifestyle and reveals functional heterogeneity of dark septate endophytic fungi.</title>
        <authorList>
            <person name="Knapp D.G."/>
            <person name="Nemeth J.B."/>
            <person name="Barry K."/>
            <person name="Hainaut M."/>
            <person name="Henrissat B."/>
            <person name="Johnson J."/>
            <person name="Kuo A."/>
            <person name="Lim J.H.P."/>
            <person name="Lipzen A."/>
            <person name="Nolan M."/>
            <person name="Ohm R.A."/>
            <person name="Tamas L."/>
            <person name="Grigoriev I.V."/>
            <person name="Spatafora J.W."/>
            <person name="Nagy L.G."/>
            <person name="Kovacs G.M."/>
        </authorList>
    </citation>
    <scope>NUCLEOTIDE SEQUENCE [LARGE SCALE GENOMIC DNA]</scope>
    <source>
        <strain evidence="2 3">DSE2036</strain>
    </source>
</reference>
<dbReference type="Proteomes" id="UP000244855">
    <property type="component" value="Unassembled WGS sequence"/>
</dbReference>
<keyword evidence="3" id="KW-1185">Reference proteome</keyword>
<evidence type="ECO:0000313" key="2">
    <source>
        <dbReference type="EMBL" id="PVH98291.1"/>
    </source>
</evidence>
<accession>A0A2V1DKD0</accession>
<feature type="compositionally biased region" description="Basic and acidic residues" evidence="1">
    <location>
        <begin position="52"/>
        <end position="64"/>
    </location>
</feature>
<evidence type="ECO:0000256" key="1">
    <source>
        <dbReference type="SAM" id="MobiDB-lite"/>
    </source>
</evidence>
<protein>
    <recommendedName>
        <fullName evidence="4">Calcofluor white hypersensitive protein</fullName>
    </recommendedName>
</protein>
<proteinExistence type="predicted"/>
<dbReference type="AlphaFoldDB" id="A0A2V1DKD0"/>
<organism evidence="2 3">
    <name type="scientific">Periconia macrospinosa</name>
    <dbReference type="NCBI Taxonomy" id="97972"/>
    <lineage>
        <taxon>Eukaryota</taxon>
        <taxon>Fungi</taxon>
        <taxon>Dikarya</taxon>
        <taxon>Ascomycota</taxon>
        <taxon>Pezizomycotina</taxon>
        <taxon>Dothideomycetes</taxon>
        <taxon>Pleosporomycetidae</taxon>
        <taxon>Pleosporales</taxon>
        <taxon>Massarineae</taxon>
        <taxon>Periconiaceae</taxon>
        <taxon>Periconia</taxon>
    </lineage>
</organism>
<gene>
    <name evidence="2" type="ORF">DM02DRAFT_52168</name>
</gene>